<accession>A0A0A9DD05</accession>
<feature type="compositionally biased region" description="Gly residues" evidence="1">
    <location>
        <begin position="107"/>
        <end position="119"/>
    </location>
</feature>
<proteinExistence type="predicted"/>
<dbReference type="AlphaFoldDB" id="A0A0A9DD05"/>
<dbReference type="EMBL" id="GBRH01216303">
    <property type="protein sequence ID" value="JAD81592.1"/>
    <property type="molecule type" value="Transcribed_RNA"/>
</dbReference>
<reference evidence="2" key="1">
    <citation type="submission" date="2014-09" db="EMBL/GenBank/DDBJ databases">
        <authorList>
            <person name="Magalhaes I.L.F."/>
            <person name="Oliveira U."/>
            <person name="Santos F.R."/>
            <person name="Vidigal T.H.D.A."/>
            <person name="Brescovit A.D."/>
            <person name="Santos A.J."/>
        </authorList>
    </citation>
    <scope>NUCLEOTIDE SEQUENCE</scope>
    <source>
        <tissue evidence="2">Shoot tissue taken approximately 20 cm above the soil surface</tissue>
    </source>
</reference>
<evidence type="ECO:0000256" key="1">
    <source>
        <dbReference type="SAM" id="MobiDB-lite"/>
    </source>
</evidence>
<name>A0A0A9DD05_ARUDO</name>
<organism evidence="2">
    <name type="scientific">Arundo donax</name>
    <name type="common">Giant reed</name>
    <name type="synonym">Donax arundinaceus</name>
    <dbReference type="NCBI Taxonomy" id="35708"/>
    <lineage>
        <taxon>Eukaryota</taxon>
        <taxon>Viridiplantae</taxon>
        <taxon>Streptophyta</taxon>
        <taxon>Embryophyta</taxon>
        <taxon>Tracheophyta</taxon>
        <taxon>Spermatophyta</taxon>
        <taxon>Magnoliopsida</taxon>
        <taxon>Liliopsida</taxon>
        <taxon>Poales</taxon>
        <taxon>Poaceae</taxon>
        <taxon>PACMAD clade</taxon>
        <taxon>Arundinoideae</taxon>
        <taxon>Arundineae</taxon>
        <taxon>Arundo</taxon>
    </lineage>
</organism>
<sequence length="119" mass="12372">MDSLTACAGGAVLVGSLAGAAGGGLGEAAAFFSAAAMSCEGSSLSTSTRRSNWFFVPIASLSPPQLRHKSPELPIQPYKHQPRTTPPATRPSWAGESNRIERRGSLGFRGGGGDQEVKW</sequence>
<protein>
    <submittedName>
        <fullName evidence="2">Uncharacterized protein</fullName>
    </submittedName>
</protein>
<reference evidence="2" key="2">
    <citation type="journal article" date="2015" name="Data Brief">
        <title>Shoot transcriptome of the giant reed, Arundo donax.</title>
        <authorList>
            <person name="Barrero R.A."/>
            <person name="Guerrero F.D."/>
            <person name="Moolhuijzen P."/>
            <person name="Goolsby J.A."/>
            <person name="Tidwell J."/>
            <person name="Bellgard S.E."/>
            <person name="Bellgard M.I."/>
        </authorList>
    </citation>
    <scope>NUCLEOTIDE SEQUENCE</scope>
    <source>
        <tissue evidence="2">Shoot tissue taken approximately 20 cm above the soil surface</tissue>
    </source>
</reference>
<feature type="region of interest" description="Disordered" evidence="1">
    <location>
        <begin position="65"/>
        <end position="119"/>
    </location>
</feature>
<evidence type="ECO:0000313" key="2">
    <source>
        <dbReference type="EMBL" id="JAD81592.1"/>
    </source>
</evidence>